<dbReference type="InterPro" id="IPR003358">
    <property type="entry name" value="tRNA_(Gua-N-7)_MeTrfase_Trmb"/>
</dbReference>
<reference evidence="10 11" key="1">
    <citation type="journal article" date="2013" name="Curr. Biol.">
        <title>The Genome of the Foraminiferan Reticulomyxa filosa.</title>
        <authorList>
            <person name="Glockner G."/>
            <person name="Hulsmann N."/>
            <person name="Schleicher M."/>
            <person name="Noegel A.A."/>
            <person name="Eichinger L."/>
            <person name="Gallinger C."/>
            <person name="Pawlowski J."/>
            <person name="Sierra R."/>
            <person name="Euteneuer U."/>
            <person name="Pillet L."/>
            <person name="Moustafa A."/>
            <person name="Platzer M."/>
            <person name="Groth M."/>
            <person name="Szafranski K."/>
            <person name="Schliwa M."/>
        </authorList>
    </citation>
    <scope>NUCLEOTIDE SEQUENCE [LARGE SCALE GENOMIC DNA]</scope>
</reference>
<feature type="binding site" evidence="9">
    <location>
        <position position="126"/>
    </location>
    <ligand>
        <name>S-adenosyl-L-methionine</name>
        <dbReference type="ChEBI" id="CHEBI:59789"/>
    </ligand>
</feature>
<sequence length="230" mass="26960">MRKSIRTNGSKKTTRLHAHVNPLSDRFYELPLAPSQMNWHKHFPGHFPEPGKEDESITKSTKHVVYVDVGCGFGGMEIRDKVVEIVQKSIMADKKTYNNVSVIHTNAMKYLCYFFEKGSLEALFFCFPDPHFKKANVRRRIITEHLLDYYAYVLKEGGIIYNITDVKDLYEWTRQQFENKKMLFEEVLPTEFSKWAEVDLIMNKTNEAKRVTEKGGEKFCCIYRKRTILG</sequence>
<keyword evidence="11" id="KW-1185">Reference proteome</keyword>
<comment type="pathway">
    <text evidence="9">tRNA modification; N(7)-methylguanine-tRNA biosynthesis.</text>
</comment>
<keyword evidence="5 9" id="KW-0949">S-adenosyl-L-methionine</keyword>
<evidence type="ECO:0000256" key="3">
    <source>
        <dbReference type="ARBA" id="ARBA00022603"/>
    </source>
</evidence>
<feature type="binding site" evidence="9">
    <location>
        <begin position="106"/>
        <end position="107"/>
    </location>
    <ligand>
        <name>S-adenosyl-L-methionine</name>
        <dbReference type="ChEBI" id="CHEBI:59789"/>
    </ligand>
</feature>
<evidence type="ECO:0000256" key="7">
    <source>
        <dbReference type="ARBA" id="ARBA00022884"/>
    </source>
</evidence>
<dbReference type="OMA" id="LPNYFAK"/>
<dbReference type="HAMAP" id="MF_03055">
    <property type="entry name" value="tRNA_methyltr_TrmB_euk"/>
    <property type="match status" value="1"/>
</dbReference>
<dbReference type="PROSITE" id="PS51625">
    <property type="entry name" value="SAM_MT_TRMB"/>
    <property type="match status" value="1"/>
</dbReference>
<dbReference type="InterPro" id="IPR029063">
    <property type="entry name" value="SAM-dependent_MTases_sf"/>
</dbReference>
<dbReference type="InterPro" id="IPR025763">
    <property type="entry name" value="Trm8_euk"/>
</dbReference>
<dbReference type="GO" id="GO:0005634">
    <property type="term" value="C:nucleus"/>
    <property type="evidence" value="ECO:0007669"/>
    <property type="project" value="UniProtKB-SubCell"/>
</dbReference>
<organism evidence="10 11">
    <name type="scientific">Reticulomyxa filosa</name>
    <dbReference type="NCBI Taxonomy" id="46433"/>
    <lineage>
        <taxon>Eukaryota</taxon>
        <taxon>Sar</taxon>
        <taxon>Rhizaria</taxon>
        <taxon>Retaria</taxon>
        <taxon>Foraminifera</taxon>
        <taxon>Monothalamids</taxon>
        <taxon>Reticulomyxidae</taxon>
        <taxon>Reticulomyxa</taxon>
    </lineage>
</organism>
<comment type="similarity">
    <text evidence="9">Belongs to the class I-like SAM-binding methyltransferase superfamily. TrmB family.</text>
</comment>
<dbReference type="PANTHER" id="PTHR23417">
    <property type="entry name" value="3-DEOXY-D-MANNO-OCTULOSONIC-ACID TRANSFERASE/TRNA GUANINE-N 7 - -METHYLTRANSFERASE"/>
    <property type="match status" value="1"/>
</dbReference>
<evidence type="ECO:0000256" key="9">
    <source>
        <dbReference type="HAMAP-Rule" id="MF_03055"/>
    </source>
</evidence>
<dbReference type="Proteomes" id="UP000023152">
    <property type="component" value="Unassembled WGS sequence"/>
</dbReference>
<keyword evidence="4 9" id="KW-0808">Transferase</keyword>
<comment type="function">
    <text evidence="9">Catalyzes the formation of N(7)-methylguanine at position 46 (m7G46) in tRNA.</text>
</comment>
<keyword evidence="8 9" id="KW-0539">Nucleus</keyword>
<evidence type="ECO:0000256" key="6">
    <source>
        <dbReference type="ARBA" id="ARBA00022694"/>
    </source>
</evidence>
<comment type="catalytic activity">
    <reaction evidence="1 9">
        <text>guanosine(46) in tRNA + S-adenosyl-L-methionine = N(7)-methylguanosine(46) in tRNA + S-adenosyl-L-homocysteine</text>
        <dbReference type="Rhea" id="RHEA:42708"/>
        <dbReference type="Rhea" id="RHEA-COMP:10188"/>
        <dbReference type="Rhea" id="RHEA-COMP:10189"/>
        <dbReference type="ChEBI" id="CHEBI:57856"/>
        <dbReference type="ChEBI" id="CHEBI:59789"/>
        <dbReference type="ChEBI" id="CHEBI:74269"/>
        <dbReference type="ChEBI" id="CHEBI:74480"/>
        <dbReference type="EC" id="2.1.1.33"/>
    </reaction>
</comment>
<dbReference type="EC" id="2.1.1.33" evidence="9"/>
<evidence type="ECO:0000256" key="2">
    <source>
        <dbReference type="ARBA" id="ARBA00022555"/>
    </source>
</evidence>
<keyword evidence="2 9" id="KW-0820">tRNA-binding</keyword>
<protein>
    <recommendedName>
        <fullName evidence="9">tRNA (guanine-N(7)-)-methyltransferase</fullName>
        <ecNumber evidence="9">2.1.1.33</ecNumber>
    </recommendedName>
    <alternativeName>
        <fullName evidence="9">tRNA (guanine(46)-N(7))-methyltransferase</fullName>
    </alternativeName>
    <alternativeName>
        <fullName evidence="9">tRNA(m7G46)-methyltransferase</fullName>
    </alternativeName>
</protein>
<comment type="subcellular location">
    <subcellularLocation>
        <location evidence="9">Nucleus</location>
    </subcellularLocation>
</comment>
<dbReference type="GO" id="GO:0043527">
    <property type="term" value="C:tRNA methyltransferase complex"/>
    <property type="evidence" value="ECO:0007669"/>
    <property type="project" value="TreeGrafter"/>
</dbReference>
<evidence type="ECO:0000256" key="5">
    <source>
        <dbReference type="ARBA" id="ARBA00022691"/>
    </source>
</evidence>
<keyword evidence="6 9" id="KW-0819">tRNA processing</keyword>
<evidence type="ECO:0000313" key="10">
    <source>
        <dbReference type="EMBL" id="ETO13318.1"/>
    </source>
</evidence>
<accession>X6MH27</accession>
<feature type="active site" evidence="9">
    <location>
        <position position="129"/>
    </location>
</feature>
<feature type="binding site" evidence="9">
    <location>
        <begin position="77"/>
        <end position="78"/>
    </location>
    <ligand>
        <name>S-adenosyl-L-methionine</name>
        <dbReference type="ChEBI" id="CHEBI:59789"/>
    </ligand>
</feature>
<dbReference type="UniPathway" id="UPA00989"/>
<dbReference type="Pfam" id="PF02390">
    <property type="entry name" value="Methyltransf_4"/>
    <property type="match status" value="1"/>
</dbReference>
<keyword evidence="3 9" id="KW-0489">Methyltransferase</keyword>
<dbReference type="SUPFAM" id="SSF53335">
    <property type="entry name" value="S-adenosyl-L-methionine-dependent methyltransferases"/>
    <property type="match status" value="1"/>
</dbReference>
<feature type="binding site" evidence="9">
    <location>
        <position position="70"/>
    </location>
    <ligand>
        <name>S-adenosyl-L-methionine</name>
        <dbReference type="ChEBI" id="CHEBI:59789"/>
    </ligand>
</feature>
<dbReference type="GO" id="GO:0008176">
    <property type="term" value="F:tRNA (guanine(46)-N7)-methyltransferase activity"/>
    <property type="evidence" value="ECO:0007669"/>
    <property type="project" value="UniProtKB-UniRule"/>
</dbReference>
<dbReference type="AlphaFoldDB" id="X6MH27"/>
<evidence type="ECO:0000313" key="11">
    <source>
        <dbReference type="Proteomes" id="UP000023152"/>
    </source>
</evidence>
<dbReference type="EMBL" id="ASPP01020677">
    <property type="protein sequence ID" value="ETO13318.1"/>
    <property type="molecule type" value="Genomic_DNA"/>
</dbReference>
<dbReference type="CDD" id="cd02440">
    <property type="entry name" value="AdoMet_MTases"/>
    <property type="match status" value="1"/>
</dbReference>
<keyword evidence="7 9" id="KW-0694">RNA-binding</keyword>
<gene>
    <name evidence="10" type="ORF">RFI_24056</name>
</gene>
<evidence type="ECO:0000256" key="1">
    <source>
        <dbReference type="ARBA" id="ARBA00000142"/>
    </source>
</evidence>
<evidence type="ECO:0000256" key="4">
    <source>
        <dbReference type="ARBA" id="ARBA00022679"/>
    </source>
</evidence>
<dbReference type="Gene3D" id="3.40.50.150">
    <property type="entry name" value="Vaccinia Virus protein VP39"/>
    <property type="match status" value="1"/>
</dbReference>
<dbReference type="PANTHER" id="PTHR23417:SF16">
    <property type="entry name" value="TRNA (GUANINE-N(7)-)-METHYLTRANSFERASE"/>
    <property type="match status" value="1"/>
</dbReference>
<dbReference type="OrthoDB" id="47276at2759"/>
<comment type="caution">
    <text evidence="9">Lacks conserved residue(s) required for the propagation of feature annotation.</text>
</comment>
<evidence type="ECO:0000256" key="8">
    <source>
        <dbReference type="ARBA" id="ARBA00023242"/>
    </source>
</evidence>
<name>X6MH27_RETFI</name>
<dbReference type="GO" id="GO:0000049">
    <property type="term" value="F:tRNA binding"/>
    <property type="evidence" value="ECO:0007669"/>
    <property type="project" value="UniProtKB-UniRule"/>
</dbReference>
<comment type="caution">
    <text evidence="10">The sequence shown here is derived from an EMBL/GenBank/DDBJ whole genome shotgun (WGS) entry which is preliminary data.</text>
</comment>
<proteinExistence type="inferred from homology"/>